<feature type="region of interest" description="Disordered" evidence="1">
    <location>
        <begin position="604"/>
        <end position="658"/>
    </location>
</feature>
<dbReference type="RefSeq" id="XP_033401610.1">
    <property type="nucleotide sequence ID" value="XM_033545959.1"/>
</dbReference>
<keyword evidence="3" id="KW-1185">Reference proteome</keyword>
<name>A0A6A6BQ74_9PEZI</name>
<proteinExistence type="predicted"/>
<dbReference type="AlphaFoldDB" id="A0A6A6BQ74"/>
<dbReference type="EMBL" id="ML995476">
    <property type="protein sequence ID" value="KAF2145898.1"/>
    <property type="molecule type" value="Genomic_DNA"/>
</dbReference>
<dbReference type="Proteomes" id="UP000799438">
    <property type="component" value="Unassembled WGS sequence"/>
</dbReference>
<gene>
    <name evidence="2" type="ORF">K452DRAFT_355411</name>
</gene>
<protein>
    <submittedName>
        <fullName evidence="2">Uncharacterized protein</fullName>
    </submittedName>
</protein>
<feature type="region of interest" description="Disordered" evidence="1">
    <location>
        <begin position="1"/>
        <end position="24"/>
    </location>
</feature>
<feature type="region of interest" description="Disordered" evidence="1">
    <location>
        <begin position="417"/>
        <end position="462"/>
    </location>
</feature>
<accession>A0A6A6BQ74</accession>
<organism evidence="2 3">
    <name type="scientific">Aplosporella prunicola CBS 121167</name>
    <dbReference type="NCBI Taxonomy" id="1176127"/>
    <lineage>
        <taxon>Eukaryota</taxon>
        <taxon>Fungi</taxon>
        <taxon>Dikarya</taxon>
        <taxon>Ascomycota</taxon>
        <taxon>Pezizomycotina</taxon>
        <taxon>Dothideomycetes</taxon>
        <taxon>Dothideomycetes incertae sedis</taxon>
        <taxon>Botryosphaeriales</taxon>
        <taxon>Aplosporellaceae</taxon>
        <taxon>Aplosporella</taxon>
    </lineage>
</organism>
<evidence type="ECO:0000313" key="2">
    <source>
        <dbReference type="EMBL" id="KAF2145898.1"/>
    </source>
</evidence>
<reference evidence="2" key="1">
    <citation type="journal article" date="2020" name="Stud. Mycol.">
        <title>101 Dothideomycetes genomes: a test case for predicting lifestyles and emergence of pathogens.</title>
        <authorList>
            <person name="Haridas S."/>
            <person name="Albert R."/>
            <person name="Binder M."/>
            <person name="Bloem J."/>
            <person name="Labutti K."/>
            <person name="Salamov A."/>
            <person name="Andreopoulos B."/>
            <person name="Baker S."/>
            <person name="Barry K."/>
            <person name="Bills G."/>
            <person name="Bluhm B."/>
            <person name="Cannon C."/>
            <person name="Castanera R."/>
            <person name="Culley D."/>
            <person name="Daum C."/>
            <person name="Ezra D."/>
            <person name="Gonzalez J."/>
            <person name="Henrissat B."/>
            <person name="Kuo A."/>
            <person name="Liang C."/>
            <person name="Lipzen A."/>
            <person name="Lutzoni F."/>
            <person name="Magnuson J."/>
            <person name="Mondo S."/>
            <person name="Nolan M."/>
            <person name="Ohm R."/>
            <person name="Pangilinan J."/>
            <person name="Park H.-J."/>
            <person name="Ramirez L."/>
            <person name="Alfaro M."/>
            <person name="Sun H."/>
            <person name="Tritt A."/>
            <person name="Yoshinaga Y."/>
            <person name="Zwiers L.-H."/>
            <person name="Turgeon B."/>
            <person name="Goodwin S."/>
            <person name="Spatafora J."/>
            <person name="Crous P."/>
            <person name="Grigoriev I."/>
        </authorList>
    </citation>
    <scope>NUCLEOTIDE SEQUENCE</scope>
    <source>
        <strain evidence="2">CBS 121167</strain>
    </source>
</reference>
<feature type="compositionally biased region" description="Acidic residues" evidence="1">
    <location>
        <begin position="12"/>
        <end position="24"/>
    </location>
</feature>
<sequence>MVNRKRPRSPEDDPSGDDPAELIDDGNLSLEQQVDVDQLPVSPYTNRKFHGYYHAIMDAIKNAGGVASSTAINKFLQANYPSHTRNISQRVAWGRALKALKDPEGPFLLTKKGTYRWQIRPTLGETRVLQIVADSDLHKITPTEFYAKLVRMCKQRVSMDYEGASRREMLSYIRAQWPTVGRVAKRWKRRLNPMISAANGFVKYTKPDGTVKWLVTVKEEPDSDDEFELFRQTFLMNTAGEEATEPGPEILNQTPFAKTEEDDDDDDFITEPQADTFNLPSSVKIEDDDDDDFEGFDIPLPSIEQEFDDAMNTHQARVDSYQPSSGFNTMEANQSHVADAGYHHMFSSLNALDGYPRPIGDGYPRPSGNVYYQHTRSDSNTMDADQPHVTNAGYNPMLSSVNALDGYPRPIAYQHTRSDSNTMDAAQPNVNNTADYQYTSPKFSALDDSPPTTSNGDRYTPDLNVLNEYQSDDTGFGYQYAPSDYNAVDAQQPDGNNLGYLPTLPRSNTLDAYQPDVTDAGYQDAPPSEFNAMSTYQPYGNSQYAPSEFDAMNAYQLPLSHQLKPYDYKFNTIERVYQTPVDDQQSSSFGGHRLNTLERVYRPPVNQTPVNQTPVNEQQSSSPGGHKRRKLDGESGQAEYQQLEPSKDESKWPFVFHL</sequence>
<feature type="compositionally biased region" description="Polar residues" evidence="1">
    <location>
        <begin position="605"/>
        <end position="623"/>
    </location>
</feature>
<dbReference type="GeneID" id="54303465"/>
<evidence type="ECO:0000256" key="1">
    <source>
        <dbReference type="SAM" id="MobiDB-lite"/>
    </source>
</evidence>
<evidence type="ECO:0000313" key="3">
    <source>
        <dbReference type="Proteomes" id="UP000799438"/>
    </source>
</evidence>
<feature type="compositionally biased region" description="Polar residues" evidence="1">
    <location>
        <begin position="419"/>
        <end position="442"/>
    </location>
</feature>